<comment type="caution">
    <text evidence="1">The sequence shown here is derived from an EMBL/GenBank/DDBJ whole genome shotgun (WGS) entry which is preliminary data.</text>
</comment>
<keyword evidence="2" id="KW-1185">Reference proteome</keyword>
<proteinExistence type="predicted"/>
<reference evidence="1 2" key="1">
    <citation type="journal article" date="2021" name="BMC Biol.">
        <title>Horizontally acquired antibacterial genes associated with adaptive radiation of ladybird beetles.</title>
        <authorList>
            <person name="Li H.S."/>
            <person name="Tang X.F."/>
            <person name="Huang Y.H."/>
            <person name="Xu Z.Y."/>
            <person name="Chen M.L."/>
            <person name="Du X.Y."/>
            <person name="Qiu B.Y."/>
            <person name="Chen P.T."/>
            <person name="Zhang W."/>
            <person name="Slipinski A."/>
            <person name="Escalona H.E."/>
            <person name="Waterhouse R.M."/>
            <person name="Zwick A."/>
            <person name="Pang H."/>
        </authorList>
    </citation>
    <scope>NUCLEOTIDE SEQUENCE [LARGE SCALE GENOMIC DNA]</scope>
    <source>
        <strain evidence="1">SYSU2018</strain>
    </source>
</reference>
<dbReference type="EMBL" id="JABFTP020000185">
    <property type="protein sequence ID" value="KAL3288759.1"/>
    <property type="molecule type" value="Genomic_DNA"/>
</dbReference>
<organism evidence="1 2">
    <name type="scientific">Cryptolaemus montrouzieri</name>
    <dbReference type="NCBI Taxonomy" id="559131"/>
    <lineage>
        <taxon>Eukaryota</taxon>
        <taxon>Metazoa</taxon>
        <taxon>Ecdysozoa</taxon>
        <taxon>Arthropoda</taxon>
        <taxon>Hexapoda</taxon>
        <taxon>Insecta</taxon>
        <taxon>Pterygota</taxon>
        <taxon>Neoptera</taxon>
        <taxon>Endopterygota</taxon>
        <taxon>Coleoptera</taxon>
        <taxon>Polyphaga</taxon>
        <taxon>Cucujiformia</taxon>
        <taxon>Coccinelloidea</taxon>
        <taxon>Coccinellidae</taxon>
        <taxon>Scymninae</taxon>
        <taxon>Scymnini</taxon>
        <taxon>Cryptolaemus</taxon>
    </lineage>
</organism>
<accession>A0ABD2PD92</accession>
<name>A0ABD2PD92_9CUCU</name>
<evidence type="ECO:0000313" key="1">
    <source>
        <dbReference type="EMBL" id="KAL3288759.1"/>
    </source>
</evidence>
<dbReference type="Proteomes" id="UP001516400">
    <property type="component" value="Unassembled WGS sequence"/>
</dbReference>
<gene>
    <name evidence="1" type="ORF">HHI36_003194</name>
</gene>
<sequence>MQVREVQSTKGRQADTKHAKASEIQDICHLNNDIVKSISTELSELITILVQTDFNTTLRSTVTAVRAGGTRFLQGISTGEKMSLLYDHSKAFDTICQEMLLKKVGPNGFRGRVYDLLECFFSDPTKMKYGVPQQFVVESIHHLSYTNDVDISGENQGEIF</sequence>
<evidence type="ECO:0000313" key="2">
    <source>
        <dbReference type="Proteomes" id="UP001516400"/>
    </source>
</evidence>
<dbReference type="AlphaFoldDB" id="A0ABD2PD92"/>
<protein>
    <submittedName>
        <fullName evidence="1">Uncharacterized protein</fullName>
    </submittedName>
</protein>